<dbReference type="Proteomes" id="UP000053555">
    <property type="component" value="Unassembled WGS sequence"/>
</dbReference>
<evidence type="ECO:0008006" key="3">
    <source>
        <dbReference type="Google" id="ProtNLM"/>
    </source>
</evidence>
<sequence length="76" mass="7906">MTPVMPPPPQEENARTASSGSATSKSSLPAIFGVYDGHSGPDCSRYVCDNLFRNLEENIQESGSFRGAASEGVAAG</sequence>
<dbReference type="SUPFAM" id="SSF81606">
    <property type="entry name" value="PP2C-like"/>
    <property type="match status" value="1"/>
</dbReference>
<protein>
    <recommendedName>
        <fullName evidence="3">PPM-type phosphatase domain-containing protein</fullName>
    </recommendedName>
</protein>
<dbReference type="Gene3D" id="3.60.40.10">
    <property type="entry name" value="PPM-type phosphatase domain"/>
    <property type="match status" value="1"/>
</dbReference>
<evidence type="ECO:0000256" key="1">
    <source>
        <dbReference type="SAM" id="MobiDB-lite"/>
    </source>
</evidence>
<feature type="compositionally biased region" description="Pro residues" evidence="1">
    <location>
        <begin position="1"/>
        <end position="10"/>
    </location>
</feature>
<organism evidence="2">
    <name type="scientific">Glycine soja</name>
    <name type="common">Wild soybean</name>
    <dbReference type="NCBI Taxonomy" id="3848"/>
    <lineage>
        <taxon>Eukaryota</taxon>
        <taxon>Viridiplantae</taxon>
        <taxon>Streptophyta</taxon>
        <taxon>Embryophyta</taxon>
        <taxon>Tracheophyta</taxon>
        <taxon>Spermatophyta</taxon>
        <taxon>Magnoliopsida</taxon>
        <taxon>eudicotyledons</taxon>
        <taxon>Gunneridae</taxon>
        <taxon>Pentapetalae</taxon>
        <taxon>rosids</taxon>
        <taxon>fabids</taxon>
        <taxon>Fabales</taxon>
        <taxon>Fabaceae</taxon>
        <taxon>Papilionoideae</taxon>
        <taxon>50 kb inversion clade</taxon>
        <taxon>NPAAA clade</taxon>
        <taxon>indigoferoid/millettioid clade</taxon>
        <taxon>Phaseoleae</taxon>
        <taxon>Glycine</taxon>
        <taxon>Glycine subgen. Soja</taxon>
    </lineage>
</organism>
<dbReference type="EMBL" id="KN641154">
    <property type="protein sequence ID" value="KHN46607.1"/>
    <property type="molecule type" value="Genomic_DNA"/>
</dbReference>
<evidence type="ECO:0000313" key="2">
    <source>
        <dbReference type="EMBL" id="KHN46607.1"/>
    </source>
</evidence>
<gene>
    <name evidence="2" type="ORF">glysoja_035240</name>
</gene>
<reference evidence="2" key="1">
    <citation type="submission" date="2014-07" db="EMBL/GenBank/DDBJ databases">
        <title>Identification of a novel salt tolerance gene in wild soybean by whole-genome sequencing.</title>
        <authorList>
            <person name="Lam H.-M."/>
            <person name="Qi X."/>
            <person name="Li M.-W."/>
            <person name="Liu X."/>
            <person name="Xie M."/>
            <person name="Ni M."/>
            <person name="Xu X."/>
        </authorList>
    </citation>
    <scope>NUCLEOTIDE SEQUENCE [LARGE SCALE GENOMIC DNA]</scope>
    <source>
        <tissue evidence="2">Root</tissue>
    </source>
</reference>
<dbReference type="AlphaFoldDB" id="A0A0B2SQT6"/>
<dbReference type="InterPro" id="IPR036457">
    <property type="entry name" value="PPM-type-like_dom_sf"/>
</dbReference>
<proteinExistence type="predicted"/>
<feature type="region of interest" description="Disordered" evidence="1">
    <location>
        <begin position="1"/>
        <end position="25"/>
    </location>
</feature>
<name>A0A0B2SQT6_GLYSO</name>
<feature type="compositionally biased region" description="Low complexity" evidence="1">
    <location>
        <begin position="16"/>
        <end position="25"/>
    </location>
</feature>
<accession>A0A0B2SQT6</accession>